<sequence length="319" mass="35842">MSVNFTSFDEGDVDGYLDYQSSTRSATLGITLKDHSFSFYAEDRPFKGYLVIITESPPDFVKWRLWLNNFSLTKEFKPNLTYPLEDRRELHFHIFDVTHLIAKGKNELTVNYNGARPLTVRLTNVTMVMKSVGFLTKYSLKGGLLQVRPGEVIYLTSMGKNCIIMKNNSRGRIKLFNGKNSEDILELGPDCEEIDAEGESLKIANHSTDHRAITQLLLHYTYKSQTPILDFDVVPLISGDTLSLKVVNTGDVDIEKVTVNVMINGVTIGFKTIERVSKGGEAQCTLPLPKKKGSLFIRSVGIRAGLRKIVDKELNREAT</sequence>
<reference evidence="2" key="2">
    <citation type="submission" date="2020-03" db="EMBL/GenBank/DDBJ databases">
        <title>Complete Genome Sequences of Extremely Thermoacidophilic, Metal-Mobilizing Type-Strain Members of the Archaeal Family Sulfolobaceae: Acidianus brierleyi DSM-1651T, Acidianus sulfidivorans DSM-18786T, Metallosphaera hakonensis DSM-7519T, and Metallosphaera prunae DSM-10039T.</title>
        <authorList>
            <person name="Counts J.A."/>
            <person name="Kelly R.M."/>
        </authorList>
    </citation>
    <scope>NUCLEOTIDE SEQUENCE [LARGE SCALE GENOMIC DNA]</scope>
    <source>
        <strain evidence="2">HO1-1</strain>
    </source>
</reference>
<organism evidence="1 2">
    <name type="scientific">Metallosphaera hakonensis JCM 8857 = DSM 7519</name>
    <dbReference type="NCBI Taxonomy" id="1293036"/>
    <lineage>
        <taxon>Archaea</taxon>
        <taxon>Thermoproteota</taxon>
        <taxon>Thermoprotei</taxon>
        <taxon>Sulfolobales</taxon>
        <taxon>Sulfolobaceae</taxon>
        <taxon>Metallosphaera</taxon>
    </lineage>
</organism>
<dbReference type="EMBL" id="CP029287">
    <property type="protein sequence ID" value="AWR99779.1"/>
    <property type="molecule type" value="Genomic_DNA"/>
</dbReference>
<evidence type="ECO:0008006" key="3">
    <source>
        <dbReference type="Google" id="ProtNLM"/>
    </source>
</evidence>
<dbReference type="KEGG" id="mhk:DFR87_08845"/>
<evidence type="ECO:0000313" key="1">
    <source>
        <dbReference type="EMBL" id="AWR99779.1"/>
    </source>
</evidence>
<reference evidence="1 2" key="1">
    <citation type="submission" date="2018-05" db="EMBL/GenBank/DDBJ databases">
        <title>Complete Genome Sequences of Extremely Thermoacidophilic, Metal-Mobilizing Type-Strain Members of the Archaeal Family Sulfolobaceae: Acidianus brierleyi DSM-1651T, Acidianus sulfidivorans DSM-18786T, Metallosphaera hakonensis DSM-7519T, and Metallosphaera prunae DSM-10039T.</title>
        <authorList>
            <person name="Counts J.A."/>
            <person name="Kelly R.M."/>
        </authorList>
    </citation>
    <scope>NUCLEOTIDE SEQUENCE [LARGE SCALE GENOMIC DNA]</scope>
    <source>
        <strain evidence="1 2">HO1-1</strain>
    </source>
</reference>
<dbReference type="RefSeq" id="WP_110369358.1">
    <property type="nucleotide sequence ID" value="NZ_CP029287.2"/>
</dbReference>
<dbReference type="STRING" id="1293036.GCA_001315825_00807"/>
<evidence type="ECO:0000313" key="2">
    <source>
        <dbReference type="Proteomes" id="UP000247586"/>
    </source>
</evidence>
<name>A0A2U9IUP6_9CREN</name>
<gene>
    <name evidence="1" type="ORF">DFR87_08845</name>
</gene>
<reference evidence="2" key="3">
    <citation type="submission" date="2020-03" db="EMBL/GenBank/DDBJ databases">
        <title>Sequencing and Assembly of Multiple Reported Metal-Biooxidizing Members of the Extremely Thermoacidophilic Archaeal Family Sulfolobaceae.</title>
        <authorList>
            <person name="Counts J.A."/>
            <person name="Kelly R.M."/>
        </authorList>
    </citation>
    <scope>NUCLEOTIDE SEQUENCE [LARGE SCALE GENOMIC DNA]</scope>
    <source>
        <strain evidence="2">HO1-1</strain>
    </source>
</reference>
<dbReference type="GeneID" id="36835445"/>
<keyword evidence="2" id="KW-1185">Reference proteome</keyword>
<dbReference type="OrthoDB" id="34219at2157"/>
<dbReference type="Proteomes" id="UP000247586">
    <property type="component" value="Chromosome"/>
</dbReference>
<proteinExistence type="predicted"/>
<accession>A0A2U9IUP6</accession>
<dbReference type="AlphaFoldDB" id="A0A2U9IUP6"/>
<protein>
    <recommendedName>
        <fullName evidence="3">CARDB domain-containing protein</fullName>
    </recommendedName>
</protein>